<evidence type="ECO:0000313" key="1">
    <source>
        <dbReference type="EMBL" id="APH04861.1"/>
    </source>
</evidence>
<dbReference type="Pfam" id="PF19991">
    <property type="entry name" value="HMA_2"/>
    <property type="match status" value="1"/>
</dbReference>
<dbReference type="STRING" id="1547283.A9C19_08935"/>
<protein>
    <recommendedName>
        <fullName evidence="3">Metal ABC transporter ATPase</fullName>
    </recommendedName>
</protein>
<dbReference type="Proteomes" id="UP000181936">
    <property type="component" value="Chromosome"/>
</dbReference>
<sequence>MLTKIKNTLVHTKIEKLLKKYEIIVKHYLPGRIRLGFSEWEEKSESVITMLDELRKDPDIYSIEFTKETGSVLILFNKEEMNNRSTLERWLRTIEKYA</sequence>
<name>A0A1L3MRB3_9BACI</name>
<accession>A0A1L3MRB3</accession>
<dbReference type="KEGG" id="bwh:A9C19_08935"/>
<evidence type="ECO:0008006" key="3">
    <source>
        <dbReference type="Google" id="ProtNLM"/>
    </source>
</evidence>
<dbReference type="RefSeq" id="WP_072579655.1">
    <property type="nucleotide sequence ID" value="NZ_CP016020.1"/>
</dbReference>
<evidence type="ECO:0000313" key="2">
    <source>
        <dbReference type="Proteomes" id="UP000181936"/>
    </source>
</evidence>
<dbReference type="EMBL" id="CP016020">
    <property type="protein sequence ID" value="APH04861.1"/>
    <property type="molecule type" value="Genomic_DNA"/>
</dbReference>
<keyword evidence="2" id="KW-1185">Reference proteome</keyword>
<dbReference type="OrthoDB" id="2887217at2"/>
<proteinExistence type="predicted"/>
<dbReference type="AlphaFoldDB" id="A0A1L3MRB3"/>
<reference evidence="1 2" key="1">
    <citation type="journal article" date="2016" name="Sci. Rep.">
        <title>Complete genome sequence and transcriptomic analysis of a novel marine strain Bacillus weihaiensis reveals the mechanism of brown algae degradation.</title>
        <authorList>
            <person name="Zhu Y."/>
            <person name="Chen P."/>
            <person name="Bao Y."/>
            <person name="Men Y."/>
            <person name="Zeng Y."/>
            <person name="Yang J."/>
            <person name="Sun J."/>
            <person name="Sun Y."/>
        </authorList>
    </citation>
    <scope>NUCLEOTIDE SEQUENCE [LARGE SCALE GENOMIC DNA]</scope>
    <source>
        <strain evidence="1 2">Alg07</strain>
    </source>
</reference>
<gene>
    <name evidence="1" type="ORF">A9C19_08935</name>
</gene>
<organism evidence="1 2">
    <name type="scientific">Bacillus weihaiensis</name>
    <dbReference type="NCBI Taxonomy" id="1547283"/>
    <lineage>
        <taxon>Bacteria</taxon>
        <taxon>Bacillati</taxon>
        <taxon>Bacillota</taxon>
        <taxon>Bacilli</taxon>
        <taxon>Bacillales</taxon>
        <taxon>Bacillaceae</taxon>
        <taxon>Bacillus</taxon>
    </lineage>
</organism>